<dbReference type="Gene3D" id="1.10.510.10">
    <property type="entry name" value="Transferase(Phosphotransferase) domain 1"/>
    <property type="match status" value="1"/>
</dbReference>
<dbReference type="SUPFAM" id="SSF56112">
    <property type="entry name" value="Protein kinase-like (PK-like)"/>
    <property type="match status" value="1"/>
</dbReference>
<dbReference type="InterPro" id="IPR008266">
    <property type="entry name" value="Tyr_kinase_AS"/>
</dbReference>
<accession>A0A9W8CZU9</accession>
<feature type="domain" description="Fungal-type protein kinase" evidence="1">
    <location>
        <begin position="125"/>
        <end position="259"/>
    </location>
</feature>
<name>A0A9W8CZU9_9FUNG</name>
<reference evidence="2" key="1">
    <citation type="submission" date="2022-07" db="EMBL/GenBank/DDBJ databases">
        <title>Phylogenomic reconstructions and comparative analyses of Kickxellomycotina fungi.</title>
        <authorList>
            <person name="Reynolds N.K."/>
            <person name="Stajich J.E."/>
            <person name="Barry K."/>
            <person name="Grigoriev I.V."/>
            <person name="Crous P."/>
            <person name="Smith M.E."/>
        </authorList>
    </citation>
    <scope>NUCLEOTIDE SEQUENCE</scope>
    <source>
        <strain evidence="2">BCRC 34381</strain>
    </source>
</reference>
<dbReference type="InterPro" id="IPR040976">
    <property type="entry name" value="Pkinase_fungal"/>
</dbReference>
<dbReference type="PROSITE" id="PS00109">
    <property type="entry name" value="PROTEIN_KINASE_TYR"/>
    <property type="match status" value="1"/>
</dbReference>
<dbReference type="EMBL" id="JANBOI010000265">
    <property type="protein sequence ID" value="KAJ1732032.1"/>
    <property type="molecule type" value="Genomic_DNA"/>
</dbReference>
<dbReference type="GO" id="GO:0004672">
    <property type="term" value="F:protein kinase activity"/>
    <property type="evidence" value="ECO:0007669"/>
    <property type="project" value="InterPro"/>
</dbReference>
<evidence type="ECO:0000313" key="2">
    <source>
        <dbReference type="EMBL" id="KAJ1732032.1"/>
    </source>
</evidence>
<comment type="caution">
    <text evidence="2">The sequence shown here is derived from an EMBL/GenBank/DDBJ whole genome shotgun (WGS) entry which is preliminary data.</text>
</comment>
<evidence type="ECO:0000259" key="1">
    <source>
        <dbReference type="Pfam" id="PF17667"/>
    </source>
</evidence>
<dbReference type="OrthoDB" id="5584477at2759"/>
<dbReference type="Proteomes" id="UP001143981">
    <property type="component" value="Unassembled WGS sequence"/>
</dbReference>
<dbReference type="Pfam" id="PF17667">
    <property type="entry name" value="Pkinase_fungal"/>
    <property type="match status" value="1"/>
</dbReference>
<proteinExistence type="predicted"/>
<evidence type="ECO:0000313" key="3">
    <source>
        <dbReference type="Proteomes" id="UP001143981"/>
    </source>
</evidence>
<dbReference type="PANTHER" id="PTHR38248:SF2">
    <property type="entry name" value="FUNK1 11"/>
    <property type="match status" value="1"/>
</dbReference>
<dbReference type="PANTHER" id="PTHR38248">
    <property type="entry name" value="FUNK1 6"/>
    <property type="match status" value="1"/>
</dbReference>
<sequence>MVVCDPDIVAERLFGQHMHGFLVLCNPDKVDEPDIFIKDAWSDTSKSAHNNPDCNPRDKVALVQEVSRMLAEDPCDNDPPFIVFKHGGLHIVESTAAVLGPIFKDIKKKGCQEVQPRHPRHGRHEAETMDMVLDPFPFCIHKHIAMSPISQLLMMLESPYELIIVLANVMCAHMHLLECGILHRDISVNNILVIRGPGNIVHGLLTDLDCAIRVGMEWDLRPEHTRMPPFMNIMNLMNSSMLQSELDDWESVLYIACWLGIYGISKVDHFNCQTEMNDEDDWGNCLLGKLDAGSFEDIVTAKRAHVGLLDKFDEAVIFWFMDGNGYKALKKLLIAAGYI</sequence>
<keyword evidence="3" id="KW-1185">Reference proteome</keyword>
<protein>
    <recommendedName>
        <fullName evidence="1">Fungal-type protein kinase domain-containing protein</fullName>
    </recommendedName>
</protein>
<gene>
    <name evidence="2" type="ORF">LPJ61_002241</name>
</gene>
<dbReference type="InterPro" id="IPR011009">
    <property type="entry name" value="Kinase-like_dom_sf"/>
</dbReference>
<dbReference type="AlphaFoldDB" id="A0A9W8CZU9"/>
<organism evidence="2 3">
    <name type="scientific">Coemansia biformis</name>
    <dbReference type="NCBI Taxonomy" id="1286918"/>
    <lineage>
        <taxon>Eukaryota</taxon>
        <taxon>Fungi</taxon>
        <taxon>Fungi incertae sedis</taxon>
        <taxon>Zoopagomycota</taxon>
        <taxon>Kickxellomycotina</taxon>
        <taxon>Kickxellomycetes</taxon>
        <taxon>Kickxellales</taxon>
        <taxon>Kickxellaceae</taxon>
        <taxon>Coemansia</taxon>
    </lineage>
</organism>